<keyword evidence="7" id="KW-1133">Transmembrane helix</keyword>
<dbReference type="GO" id="GO:0046872">
    <property type="term" value="F:metal ion binding"/>
    <property type="evidence" value="ECO:0007669"/>
    <property type="project" value="UniProtKB-KW"/>
</dbReference>
<evidence type="ECO:0000256" key="6">
    <source>
        <dbReference type="ARBA" id="ARBA00023014"/>
    </source>
</evidence>
<dbReference type="GO" id="GO:0005886">
    <property type="term" value="C:plasma membrane"/>
    <property type="evidence" value="ECO:0007669"/>
    <property type="project" value="TreeGrafter"/>
</dbReference>
<keyword evidence="1" id="KW-0813">Transport</keyword>
<evidence type="ECO:0000313" key="9">
    <source>
        <dbReference type="EMBL" id="OAD21479.1"/>
    </source>
</evidence>
<evidence type="ECO:0000256" key="5">
    <source>
        <dbReference type="ARBA" id="ARBA00023004"/>
    </source>
</evidence>
<dbReference type="EMBL" id="LUTY01001599">
    <property type="protein sequence ID" value="OAD21479.1"/>
    <property type="molecule type" value="Genomic_DNA"/>
</dbReference>
<name>A0A0A6P0X7_9GAMM</name>
<sequence length="315" mass="36124">MNKPQKQRFVARTAFFILFIVAPPLDIFRFDLTLNHFIFFGEPWTLGMEAFQRGEISPMQAALNIILRGFVPLALVFGLGVWISWRWGRLYCGWLCPHFSMVEMINSLMRRASGKPSLWEKRPLPEQQSDGTVIIPQRHWWWLTAFAITGVSFVWALVLLTYLLPPSEIYSNLLHGTLTRNQGLFLTAATIVFCIEFTLARHFFCNFGCAVGVAQSLVWMGNKQAMVVGFNRSRASECVNCDSSCEHACPMRLKPRSIKRKMFTCTQCMQCIQSCEQVSKQKSLLSMVENECALDVSMRDFGKRPEIPLYCFKSK</sequence>
<gene>
    <name evidence="9" type="primary">napH</name>
    <name evidence="9" type="ORF">THIOM_002746</name>
</gene>
<dbReference type="PANTHER" id="PTHR30176">
    <property type="entry name" value="FERREDOXIN-TYPE PROTEIN NAPH"/>
    <property type="match status" value="1"/>
</dbReference>
<dbReference type="PATRIC" id="fig|1003181.4.peg.3556"/>
<keyword evidence="4" id="KW-0249">Electron transport</keyword>
<feature type="transmembrane region" description="Helical" evidence="7">
    <location>
        <begin position="140"/>
        <end position="164"/>
    </location>
</feature>
<feature type="transmembrane region" description="Helical" evidence="7">
    <location>
        <begin position="184"/>
        <end position="204"/>
    </location>
</feature>
<dbReference type="Proteomes" id="UP000076962">
    <property type="component" value="Unassembled WGS sequence"/>
</dbReference>
<evidence type="ECO:0000256" key="4">
    <source>
        <dbReference type="ARBA" id="ARBA00022982"/>
    </source>
</evidence>
<feature type="domain" description="4Fe-4S ferredoxin-type" evidence="8">
    <location>
        <begin position="74"/>
        <end position="116"/>
    </location>
</feature>
<dbReference type="SUPFAM" id="SSF54862">
    <property type="entry name" value="4Fe-4S ferredoxins"/>
    <property type="match status" value="1"/>
</dbReference>
<evidence type="ECO:0000313" key="10">
    <source>
        <dbReference type="Proteomes" id="UP000076962"/>
    </source>
</evidence>
<evidence type="ECO:0000259" key="8">
    <source>
        <dbReference type="Pfam" id="PF12801"/>
    </source>
</evidence>
<keyword evidence="10" id="KW-1185">Reference proteome</keyword>
<dbReference type="GO" id="GO:0051539">
    <property type="term" value="F:4 iron, 4 sulfur cluster binding"/>
    <property type="evidence" value="ECO:0007669"/>
    <property type="project" value="UniProtKB-KW"/>
</dbReference>
<dbReference type="InterPro" id="IPR051684">
    <property type="entry name" value="Electron_Trans/Redox"/>
</dbReference>
<protein>
    <submittedName>
        <fullName evidence="9">Nitrate reductase, ferredoxin-type protein</fullName>
    </submittedName>
</protein>
<keyword evidence="7" id="KW-0472">Membrane</keyword>
<accession>A0A0A6P0X7</accession>
<comment type="caution">
    <text evidence="9">The sequence shown here is derived from an EMBL/GenBank/DDBJ whole genome shotgun (WGS) entry which is preliminary data.</text>
</comment>
<feature type="transmembrane region" description="Helical" evidence="7">
    <location>
        <begin position="9"/>
        <end position="28"/>
    </location>
</feature>
<evidence type="ECO:0000256" key="2">
    <source>
        <dbReference type="ARBA" id="ARBA00022485"/>
    </source>
</evidence>
<keyword evidence="7" id="KW-0812">Transmembrane</keyword>
<keyword evidence="5" id="KW-0408">Iron</keyword>
<dbReference type="Pfam" id="PF12801">
    <property type="entry name" value="Fer4_5"/>
    <property type="match status" value="1"/>
</dbReference>
<evidence type="ECO:0000256" key="1">
    <source>
        <dbReference type="ARBA" id="ARBA00022448"/>
    </source>
</evidence>
<dbReference type="PANTHER" id="PTHR30176:SF3">
    <property type="entry name" value="FERREDOXIN-TYPE PROTEIN NAPH"/>
    <property type="match status" value="1"/>
</dbReference>
<dbReference type="AlphaFoldDB" id="A0A0A6P0X7"/>
<reference evidence="9 10" key="1">
    <citation type="submission" date="2016-05" db="EMBL/GenBank/DDBJ databases">
        <title>Single-cell genome of chain-forming Candidatus Thiomargarita nelsonii and comparison to other large sulfur-oxidizing bacteria.</title>
        <authorList>
            <person name="Winkel M."/>
            <person name="Salman V."/>
            <person name="Woyke T."/>
            <person name="Schulz-Vogt H."/>
            <person name="Richter M."/>
            <person name="Flood B."/>
            <person name="Bailey J."/>
            <person name="Amann R."/>
            <person name="Mussmann M."/>
        </authorList>
    </citation>
    <scope>NUCLEOTIDE SEQUENCE [LARGE SCALE GENOMIC DNA]</scope>
    <source>
        <strain evidence="9 10">THI036</strain>
    </source>
</reference>
<organism evidence="9 10">
    <name type="scientific">Candidatus Thiomargarita nelsonii</name>
    <dbReference type="NCBI Taxonomy" id="1003181"/>
    <lineage>
        <taxon>Bacteria</taxon>
        <taxon>Pseudomonadati</taxon>
        <taxon>Pseudomonadota</taxon>
        <taxon>Gammaproteobacteria</taxon>
        <taxon>Thiotrichales</taxon>
        <taxon>Thiotrichaceae</taxon>
        <taxon>Thiomargarita</taxon>
    </lineage>
</organism>
<proteinExistence type="predicted"/>
<feature type="transmembrane region" description="Helical" evidence="7">
    <location>
        <begin position="63"/>
        <end position="85"/>
    </location>
</feature>
<keyword evidence="2" id="KW-0004">4Fe-4S</keyword>
<dbReference type="InterPro" id="IPR017896">
    <property type="entry name" value="4Fe4S_Fe-S-bd"/>
</dbReference>
<evidence type="ECO:0000256" key="3">
    <source>
        <dbReference type="ARBA" id="ARBA00022723"/>
    </source>
</evidence>
<keyword evidence="6" id="KW-0411">Iron-sulfur</keyword>
<evidence type="ECO:0000256" key="7">
    <source>
        <dbReference type="SAM" id="Phobius"/>
    </source>
</evidence>
<keyword evidence="3" id="KW-0479">Metal-binding</keyword>